<dbReference type="InterPro" id="IPR020751">
    <property type="entry name" value="aa-tRNA-synth_I_codon-bd_sub2"/>
</dbReference>
<dbReference type="PANTHER" id="PTHR37940:SF1">
    <property type="entry name" value="LYSINE--TRNA LIGASE"/>
    <property type="match status" value="1"/>
</dbReference>
<evidence type="ECO:0000256" key="7">
    <source>
        <dbReference type="ARBA" id="ARBA00022917"/>
    </source>
</evidence>
<dbReference type="EC" id="6.1.1.6" evidence="10"/>
<dbReference type="Gene3D" id="1.10.10.770">
    <property type="match status" value="1"/>
</dbReference>
<reference evidence="12 13" key="1">
    <citation type="submission" date="2017-04" db="EMBL/GenBank/DDBJ databases">
        <title>Novel microbial lineages endemic to geothermal iron-oxide mats fill important gaps in the evolutionary history of Archaea.</title>
        <authorList>
            <person name="Jay Z.J."/>
            <person name="Beam J.P."/>
            <person name="Dlakic M."/>
            <person name="Rusch D.B."/>
            <person name="Kozubal M.A."/>
            <person name="Inskeep W.P."/>
        </authorList>
    </citation>
    <scope>NUCLEOTIDE SEQUENCE [LARGE SCALE GENOMIC DNA]</scope>
    <source>
        <strain evidence="12">OSP_D</strain>
    </source>
</reference>
<accession>A0A2R6AWJ4</accession>
<evidence type="ECO:0000256" key="3">
    <source>
        <dbReference type="ARBA" id="ARBA00022490"/>
    </source>
</evidence>
<keyword evidence="3 10" id="KW-0963">Cytoplasm</keyword>
<dbReference type="InterPro" id="IPR008925">
    <property type="entry name" value="aa_tRNA-synth_I_cd-bd_sf"/>
</dbReference>
<dbReference type="Pfam" id="PF19269">
    <property type="entry name" value="Anticodon_2"/>
    <property type="match status" value="1"/>
</dbReference>
<dbReference type="Proteomes" id="UP000240322">
    <property type="component" value="Unassembled WGS sequence"/>
</dbReference>
<dbReference type="Pfam" id="PF01921">
    <property type="entry name" value="tRNA-synt_1f"/>
    <property type="match status" value="1"/>
</dbReference>
<dbReference type="InterPro" id="IPR045462">
    <property type="entry name" value="aa-tRNA-synth_I_cd-bd"/>
</dbReference>
<keyword evidence="6 10" id="KW-0067">ATP-binding</keyword>
<protein>
    <recommendedName>
        <fullName evidence="10">Lysine--tRNA ligase</fullName>
        <ecNumber evidence="10">6.1.1.6</ecNumber>
    </recommendedName>
    <alternativeName>
        <fullName evidence="10">Lysyl-tRNA synthetase</fullName>
        <shortName evidence="10">LysRS</shortName>
    </alternativeName>
</protein>
<dbReference type="GO" id="GO:0006430">
    <property type="term" value="P:lysyl-tRNA aminoacylation"/>
    <property type="evidence" value="ECO:0007669"/>
    <property type="project" value="UniProtKB-UniRule"/>
</dbReference>
<evidence type="ECO:0000256" key="6">
    <source>
        <dbReference type="ARBA" id="ARBA00022840"/>
    </source>
</evidence>
<organism evidence="12 13">
    <name type="scientific">Candidatus Marsarchaeota G2 archaeon OSP_D</name>
    <dbReference type="NCBI Taxonomy" id="1978157"/>
    <lineage>
        <taxon>Archaea</taxon>
        <taxon>Candidatus Marsarchaeota</taxon>
        <taxon>Candidatus Marsarchaeota group 2</taxon>
    </lineage>
</organism>
<dbReference type="SUPFAM" id="SSF52374">
    <property type="entry name" value="Nucleotidylyl transferase"/>
    <property type="match status" value="1"/>
</dbReference>
<dbReference type="InterPro" id="IPR002904">
    <property type="entry name" value="Lys-tRNA-ligase"/>
</dbReference>
<dbReference type="GO" id="GO:0005524">
    <property type="term" value="F:ATP binding"/>
    <property type="evidence" value="ECO:0007669"/>
    <property type="project" value="UniProtKB-UniRule"/>
</dbReference>
<comment type="subcellular location">
    <subcellularLocation>
        <location evidence="1 10">Cytoplasm</location>
    </subcellularLocation>
</comment>
<keyword evidence="8 10" id="KW-0030">Aminoacyl-tRNA synthetase</keyword>
<comment type="similarity">
    <text evidence="2 10">Belongs to the class-I aminoacyl-tRNA synthetase family.</text>
</comment>
<dbReference type="AlphaFoldDB" id="A0A2R6AWJ4"/>
<dbReference type="SUPFAM" id="SSF48163">
    <property type="entry name" value="An anticodon-binding domain of class I aminoacyl-tRNA synthetases"/>
    <property type="match status" value="1"/>
</dbReference>
<dbReference type="EMBL" id="NEXE01000048">
    <property type="protein sequence ID" value="PSN90759.1"/>
    <property type="molecule type" value="Genomic_DNA"/>
</dbReference>
<dbReference type="GO" id="GO:0005737">
    <property type="term" value="C:cytoplasm"/>
    <property type="evidence" value="ECO:0007669"/>
    <property type="project" value="UniProtKB-SubCell"/>
</dbReference>
<feature type="short sequence motif" description="'HIGH' region" evidence="10">
    <location>
        <begin position="36"/>
        <end position="44"/>
    </location>
</feature>
<evidence type="ECO:0000259" key="11">
    <source>
        <dbReference type="Pfam" id="PF19269"/>
    </source>
</evidence>
<evidence type="ECO:0000313" key="13">
    <source>
        <dbReference type="Proteomes" id="UP000240322"/>
    </source>
</evidence>
<comment type="caution">
    <text evidence="12">The sequence shown here is derived from an EMBL/GenBank/DDBJ whole genome shotgun (WGS) entry which is preliminary data.</text>
</comment>
<evidence type="ECO:0000256" key="4">
    <source>
        <dbReference type="ARBA" id="ARBA00022598"/>
    </source>
</evidence>
<keyword evidence="7 10" id="KW-0648">Protein biosynthesis</keyword>
<evidence type="ECO:0000256" key="1">
    <source>
        <dbReference type="ARBA" id="ARBA00004496"/>
    </source>
</evidence>
<dbReference type="GO" id="GO:0000049">
    <property type="term" value="F:tRNA binding"/>
    <property type="evidence" value="ECO:0007669"/>
    <property type="project" value="InterPro"/>
</dbReference>
<dbReference type="PANTHER" id="PTHR37940">
    <property type="entry name" value="LYSINE--TRNA LIGASE"/>
    <property type="match status" value="1"/>
</dbReference>
<dbReference type="Gene3D" id="1.10.10.350">
    <property type="match status" value="1"/>
</dbReference>
<evidence type="ECO:0000313" key="12">
    <source>
        <dbReference type="EMBL" id="PSN90759.1"/>
    </source>
</evidence>
<evidence type="ECO:0000256" key="8">
    <source>
        <dbReference type="ARBA" id="ARBA00023146"/>
    </source>
</evidence>
<evidence type="ECO:0000256" key="9">
    <source>
        <dbReference type="ARBA" id="ARBA00048573"/>
    </source>
</evidence>
<evidence type="ECO:0000256" key="10">
    <source>
        <dbReference type="HAMAP-Rule" id="MF_00177"/>
    </source>
</evidence>
<dbReference type="Gene3D" id="3.40.50.620">
    <property type="entry name" value="HUPs"/>
    <property type="match status" value="1"/>
</dbReference>
<dbReference type="NCBIfam" id="TIGR00467">
    <property type="entry name" value="lysS_arch"/>
    <property type="match status" value="1"/>
</dbReference>
<name>A0A2R6AWJ4_9ARCH</name>
<sequence>METRLERRFWVEKLADEVAERFSGEHVYRTENGIGASGFPHIGSISDAVRSYGVKLALEEKGLKAEHIAFSDDKDGLRKVPQGLPDELKKYIGVPVTSVPDPFHCHGSYGEHMGWLLLDGLDRLGITYKFYSGAEVYRRGLLNDQIRLILSNWKKVGEIIRQVSGQTKYIEVLPYLPVCESCGRIYTTEASGYDDSTFSVTYTCKGGEIGGKWYDGCGHRGERKIAEGEGKLVWKSEFAARWAALGVSFEAYGKELTDSVMINDRICEEVLGRRPPVHTRYELFLSKGGRKLSKSSGELVTHDEWLKYGSPASLRLLMYKRFEGAREVGIEDVPVYMDELDALEEVYFGIRKVDDEADRLDKVNLYRYAHLLRVPPKPTPHPPYNLLVYLAKIAPQSGTTEYILEKLRLYGYTAKDDMDKQALVERVGYALNWARDHTEISVSTQLAEDERLMVLRVAQKLAGKNDEQGFQQCAYEAATELGVEPKRVFQSLYKALIGQTSGPRFGSYVKAMGKEEVIRRLIEASQPSGTSD</sequence>
<dbReference type="GO" id="GO:0004824">
    <property type="term" value="F:lysine-tRNA ligase activity"/>
    <property type="evidence" value="ECO:0007669"/>
    <property type="project" value="UniProtKB-UniRule"/>
</dbReference>
<feature type="binding site" evidence="10">
    <location>
        <position position="294"/>
    </location>
    <ligand>
        <name>ATP</name>
        <dbReference type="ChEBI" id="CHEBI:30616"/>
    </ligand>
</feature>
<keyword evidence="4 10" id="KW-0436">Ligase</keyword>
<feature type="short sequence motif" description="'KMSKS' region" evidence="10">
    <location>
        <begin position="291"/>
        <end position="295"/>
    </location>
</feature>
<proteinExistence type="inferred from homology"/>
<dbReference type="HAMAP" id="MF_00177">
    <property type="entry name" value="Lys_tRNA_synth_class1"/>
    <property type="match status" value="1"/>
</dbReference>
<dbReference type="InterPro" id="IPR014729">
    <property type="entry name" value="Rossmann-like_a/b/a_fold"/>
</dbReference>
<comment type="catalytic activity">
    <reaction evidence="9 10">
        <text>tRNA(Lys) + L-lysine + ATP = L-lysyl-tRNA(Lys) + AMP + diphosphate</text>
        <dbReference type="Rhea" id="RHEA:20792"/>
        <dbReference type="Rhea" id="RHEA-COMP:9696"/>
        <dbReference type="Rhea" id="RHEA-COMP:9697"/>
        <dbReference type="ChEBI" id="CHEBI:30616"/>
        <dbReference type="ChEBI" id="CHEBI:32551"/>
        <dbReference type="ChEBI" id="CHEBI:33019"/>
        <dbReference type="ChEBI" id="CHEBI:78442"/>
        <dbReference type="ChEBI" id="CHEBI:78529"/>
        <dbReference type="ChEBI" id="CHEBI:456215"/>
        <dbReference type="EC" id="6.1.1.6"/>
    </reaction>
</comment>
<evidence type="ECO:0000256" key="2">
    <source>
        <dbReference type="ARBA" id="ARBA00005594"/>
    </source>
</evidence>
<gene>
    <name evidence="10" type="primary">lysS</name>
    <name evidence="12" type="ORF">B9Q03_06035</name>
</gene>
<evidence type="ECO:0000256" key="5">
    <source>
        <dbReference type="ARBA" id="ARBA00022741"/>
    </source>
</evidence>
<feature type="domain" description="Aminoacyl-tRNA synthetase class I anticodon-binding" evidence="11">
    <location>
        <begin position="448"/>
        <end position="523"/>
    </location>
</feature>
<keyword evidence="5 10" id="KW-0547">Nucleotide-binding</keyword>